<dbReference type="Proteomes" id="UP001148313">
    <property type="component" value="Unassembled WGS sequence"/>
</dbReference>
<feature type="domain" description="Calcineurin-like phosphoesterase" evidence="5">
    <location>
        <begin position="2"/>
        <end position="228"/>
    </location>
</feature>
<name>A0ABT4VRN1_9HYPH</name>
<reference evidence="6" key="1">
    <citation type="submission" date="2022-11" db="EMBL/GenBank/DDBJ databases">
        <title>Hoeflea poritis sp. nov., isolated from scleractinian coral Porites lutea.</title>
        <authorList>
            <person name="Zhang G."/>
            <person name="Wei Q."/>
            <person name="Cai L."/>
        </authorList>
    </citation>
    <scope>NUCLEOTIDE SEQUENCE</scope>
    <source>
        <strain evidence="6">E7-10</strain>
    </source>
</reference>
<evidence type="ECO:0000256" key="1">
    <source>
        <dbReference type="ARBA" id="ARBA00022723"/>
    </source>
</evidence>
<organism evidence="6 7">
    <name type="scientific">Hoeflea poritis</name>
    <dbReference type="NCBI Taxonomy" id="2993659"/>
    <lineage>
        <taxon>Bacteria</taxon>
        <taxon>Pseudomonadati</taxon>
        <taxon>Pseudomonadota</taxon>
        <taxon>Alphaproteobacteria</taxon>
        <taxon>Hyphomicrobiales</taxon>
        <taxon>Rhizobiaceae</taxon>
        <taxon>Hoeflea</taxon>
    </lineage>
</organism>
<dbReference type="PANTHER" id="PTHR42988">
    <property type="entry name" value="PHOSPHOHYDROLASE"/>
    <property type="match status" value="1"/>
</dbReference>
<accession>A0ABT4VRN1</accession>
<dbReference type="InterPro" id="IPR029052">
    <property type="entry name" value="Metallo-depent_PP-like"/>
</dbReference>
<protein>
    <submittedName>
        <fullName evidence="6">Metallophosphoesterase</fullName>
    </submittedName>
</protein>
<evidence type="ECO:0000313" key="6">
    <source>
        <dbReference type="EMBL" id="MDA4847368.1"/>
    </source>
</evidence>
<keyword evidence="3" id="KW-0408">Iron</keyword>
<evidence type="ECO:0000259" key="5">
    <source>
        <dbReference type="Pfam" id="PF00149"/>
    </source>
</evidence>
<gene>
    <name evidence="6" type="ORF">OOZ53_18550</name>
</gene>
<dbReference type="InterPro" id="IPR050884">
    <property type="entry name" value="CNP_phosphodiesterase-III"/>
</dbReference>
<comment type="similarity">
    <text evidence="4">Belongs to the cyclic nucleotide phosphodiesterase class-III family.</text>
</comment>
<dbReference type="PANTHER" id="PTHR42988:SF2">
    <property type="entry name" value="CYCLIC NUCLEOTIDE PHOSPHODIESTERASE CBUA0032-RELATED"/>
    <property type="match status" value="1"/>
</dbReference>
<evidence type="ECO:0000256" key="2">
    <source>
        <dbReference type="ARBA" id="ARBA00022801"/>
    </source>
</evidence>
<dbReference type="SUPFAM" id="SSF56300">
    <property type="entry name" value="Metallo-dependent phosphatases"/>
    <property type="match status" value="1"/>
</dbReference>
<keyword evidence="1" id="KW-0479">Metal-binding</keyword>
<dbReference type="CDD" id="cd00838">
    <property type="entry name" value="MPP_superfamily"/>
    <property type="match status" value="1"/>
</dbReference>
<dbReference type="EMBL" id="JAPJZH010000012">
    <property type="protein sequence ID" value="MDA4847368.1"/>
    <property type="molecule type" value="Genomic_DNA"/>
</dbReference>
<evidence type="ECO:0000313" key="7">
    <source>
        <dbReference type="Proteomes" id="UP001148313"/>
    </source>
</evidence>
<dbReference type="Pfam" id="PF00149">
    <property type="entry name" value="Metallophos"/>
    <property type="match status" value="1"/>
</dbReference>
<sequence>MFRLAHISDIHLGPLPRLTPRELASKRITGYINWHRNRRKRLFGNILESLVDDIKSAAPDHLAITGDLVNLGARAEMDAVAGWLANVGEPDFVSVVPGNHDAYVPGSFKLACRAWRPYMLGDDKPASSAGENLFPYLRVRDNVALIGVSTAHATPPFMASGVFDRRQARLLRTILRQAADDGLFRVIMIHHPPVRGATQSYKRMLGIGRFSKVLKEAGAELVLHGHTHLETLYRLPGRSGDVPVVCVPSASEAPGGHRPASGYNMLTISGGPGEWNCRLERHGLDAQSSKFELFHSEDL</sequence>
<proteinExistence type="inferred from homology"/>
<dbReference type="RefSeq" id="WP_271091186.1">
    <property type="nucleotide sequence ID" value="NZ_JAPJZH010000012.1"/>
</dbReference>
<keyword evidence="2" id="KW-0378">Hydrolase</keyword>
<comment type="caution">
    <text evidence="6">The sequence shown here is derived from an EMBL/GenBank/DDBJ whole genome shotgun (WGS) entry which is preliminary data.</text>
</comment>
<dbReference type="InterPro" id="IPR004843">
    <property type="entry name" value="Calcineurin-like_PHP"/>
</dbReference>
<evidence type="ECO:0000256" key="4">
    <source>
        <dbReference type="ARBA" id="ARBA00025742"/>
    </source>
</evidence>
<evidence type="ECO:0000256" key="3">
    <source>
        <dbReference type="ARBA" id="ARBA00023004"/>
    </source>
</evidence>
<keyword evidence="7" id="KW-1185">Reference proteome</keyword>
<dbReference type="Gene3D" id="3.60.21.10">
    <property type="match status" value="1"/>
</dbReference>